<dbReference type="AlphaFoldDB" id="A0A5B8UX45"/>
<sequence>MNTVKLVRLHASVLIICSMVGLFGYYFQFGFFQVTACIPATVGMVLMIICSMQFSNPTVKYAILFLLTLAFGIMLTRMSIKFIPQQFQPLRKRIYFPVMAVSSIITIIVMIRNYYRYRSN</sequence>
<proteinExistence type="predicted"/>
<dbReference type="KEGG" id="mgin:FRZ54_14265"/>
<accession>A0A5B8UX45</accession>
<feature type="transmembrane region" description="Helical" evidence="1">
    <location>
        <begin position="61"/>
        <end position="82"/>
    </location>
</feature>
<evidence type="ECO:0000313" key="2">
    <source>
        <dbReference type="EMBL" id="QEC63690.1"/>
    </source>
</evidence>
<dbReference type="RefSeq" id="WP_147032264.1">
    <property type="nucleotide sequence ID" value="NZ_CP042436.1"/>
</dbReference>
<keyword evidence="1" id="KW-0472">Membrane</keyword>
<reference evidence="2 3" key="1">
    <citation type="journal article" date="2017" name="Curr. Microbiol.">
        <title>Mucilaginibacter ginsenosidivorans sp. nov., Isolated from Soil of Ginseng Field.</title>
        <authorList>
            <person name="Kim M.M."/>
            <person name="Siddiqi M.Z."/>
            <person name="Im W.T."/>
        </authorList>
    </citation>
    <scope>NUCLEOTIDE SEQUENCE [LARGE SCALE GENOMIC DNA]</scope>
    <source>
        <strain evidence="2 3">Gsoil 3017</strain>
    </source>
</reference>
<feature type="transmembrane region" description="Helical" evidence="1">
    <location>
        <begin position="6"/>
        <end position="27"/>
    </location>
</feature>
<feature type="transmembrane region" description="Helical" evidence="1">
    <location>
        <begin position="94"/>
        <end position="115"/>
    </location>
</feature>
<name>A0A5B8UX45_9SPHI</name>
<dbReference type="EMBL" id="CP042436">
    <property type="protein sequence ID" value="QEC63690.1"/>
    <property type="molecule type" value="Genomic_DNA"/>
</dbReference>
<evidence type="ECO:0000256" key="1">
    <source>
        <dbReference type="SAM" id="Phobius"/>
    </source>
</evidence>
<keyword evidence="1" id="KW-0812">Transmembrane</keyword>
<keyword evidence="3" id="KW-1185">Reference proteome</keyword>
<protein>
    <submittedName>
        <fullName evidence="2">Uncharacterized protein</fullName>
    </submittedName>
</protein>
<dbReference type="Proteomes" id="UP000321479">
    <property type="component" value="Chromosome"/>
</dbReference>
<feature type="transmembrane region" description="Helical" evidence="1">
    <location>
        <begin position="34"/>
        <end position="55"/>
    </location>
</feature>
<keyword evidence="1" id="KW-1133">Transmembrane helix</keyword>
<organism evidence="2 3">
    <name type="scientific">Mucilaginibacter ginsenosidivorans</name>
    <dbReference type="NCBI Taxonomy" id="398053"/>
    <lineage>
        <taxon>Bacteria</taxon>
        <taxon>Pseudomonadati</taxon>
        <taxon>Bacteroidota</taxon>
        <taxon>Sphingobacteriia</taxon>
        <taxon>Sphingobacteriales</taxon>
        <taxon>Sphingobacteriaceae</taxon>
        <taxon>Mucilaginibacter</taxon>
    </lineage>
</organism>
<evidence type="ECO:0000313" key="3">
    <source>
        <dbReference type="Proteomes" id="UP000321479"/>
    </source>
</evidence>
<gene>
    <name evidence="2" type="ORF">FRZ54_14265</name>
</gene>